<evidence type="ECO:0000256" key="1">
    <source>
        <dbReference type="ARBA" id="ARBA00004123"/>
    </source>
</evidence>
<evidence type="ECO:0000256" key="4">
    <source>
        <dbReference type="ARBA" id="ARBA00022833"/>
    </source>
</evidence>
<keyword evidence="5" id="KW-0539">Nucleus</keyword>
<keyword evidence="8" id="KW-1185">Reference proteome</keyword>
<reference evidence="7 8" key="1">
    <citation type="journal article" date="2024" name="Insects">
        <title>An Improved Chromosome-Level Genome Assembly of the Firefly Pyrocoelia pectoralis.</title>
        <authorList>
            <person name="Fu X."/>
            <person name="Meyer-Rochow V.B."/>
            <person name="Ballantyne L."/>
            <person name="Zhu X."/>
        </authorList>
    </citation>
    <scope>NUCLEOTIDE SEQUENCE [LARGE SCALE GENOMIC DNA]</scope>
    <source>
        <strain evidence="7">XCY_ONT2</strain>
    </source>
</reference>
<accession>A0AAN7ZWI1</accession>
<dbReference type="GO" id="GO:0008270">
    <property type="term" value="F:zinc ion binding"/>
    <property type="evidence" value="ECO:0007669"/>
    <property type="project" value="UniProtKB-KW"/>
</dbReference>
<gene>
    <name evidence="7" type="ORF">RI129_000882</name>
</gene>
<comment type="subcellular location">
    <subcellularLocation>
        <location evidence="1">Nucleus</location>
    </subcellularLocation>
</comment>
<evidence type="ECO:0000313" key="7">
    <source>
        <dbReference type="EMBL" id="KAK5649853.1"/>
    </source>
</evidence>
<organism evidence="7 8">
    <name type="scientific">Pyrocoelia pectoralis</name>
    <dbReference type="NCBI Taxonomy" id="417401"/>
    <lineage>
        <taxon>Eukaryota</taxon>
        <taxon>Metazoa</taxon>
        <taxon>Ecdysozoa</taxon>
        <taxon>Arthropoda</taxon>
        <taxon>Hexapoda</taxon>
        <taxon>Insecta</taxon>
        <taxon>Pterygota</taxon>
        <taxon>Neoptera</taxon>
        <taxon>Endopterygota</taxon>
        <taxon>Coleoptera</taxon>
        <taxon>Polyphaga</taxon>
        <taxon>Elateriformia</taxon>
        <taxon>Elateroidea</taxon>
        <taxon>Lampyridae</taxon>
        <taxon>Lampyrinae</taxon>
        <taxon>Pyrocoelia</taxon>
    </lineage>
</organism>
<dbReference type="InterPro" id="IPR052035">
    <property type="entry name" value="ZnF_BED_domain_contain"/>
</dbReference>
<evidence type="ECO:0008006" key="9">
    <source>
        <dbReference type="Google" id="ProtNLM"/>
    </source>
</evidence>
<name>A0AAN7ZWI1_9COLE</name>
<keyword evidence="3" id="KW-0863">Zinc-finger</keyword>
<dbReference type="GO" id="GO:0005634">
    <property type="term" value="C:nucleus"/>
    <property type="evidence" value="ECO:0007669"/>
    <property type="project" value="UniProtKB-SubCell"/>
</dbReference>
<sequence length="171" mass="19424">MQGLVERLKKHVSKCSTSTNPQEGEADKMLVHESHAATKRKAESEGSEAMQCKIQNKDGNVSKFIVRTSLTQKKEIDLQIARYMYATNSAFRCVENHQFQKLIGLLRPGYTPPSERDLSGPLLDRIHMEEMVKCQKTLERETICLTLDGWSNVHNQPIICACAIKMMEKCI</sequence>
<feature type="region of interest" description="Disordered" evidence="6">
    <location>
        <begin position="10"/>
        <end position="30"/>
    </location>
</feature>
<dbReference type="PANTHER" id="PTHR46481">
    <property type="entry name" value="ZINC FINGER BED DOMAIN-CONTAINING PROTEIN 4"/>
    <property type="match status" value="1"/>
</dbReference>
<dbReference type="Proteomes" id="UP001329430">
    <property type="component" value="Chromosome 1"/>
</dbReference>
<dbReference type="PANTHER" id="PTHR46481:SF10">
    <property type="entry name" value="ZINC FINGER BED DOMAIN-CONTAINING PROTEIN 39"/>
    <property type="match status" value="1"/>
</dbReference>
<evidence type="ECO:0000313" key="8">
    <source>
        <dbReference type="Proteomes" id="UP001329430"/>
    </source>
</evidence>
<evidence type="ECO:0000256" key="6">
    <source>
        <dbReference type="SAM" id="MobiDB-lite"/>
    </source>
</evidence>
<keyword evidence="4" id="KW-0862">Zinc</keyword>
<dbReference type="AlphaFoldDB" id="A0AAN7ZWI1"/>
<comment type="caution">
    <text evidence="7">The sequence shown here is derived from an EMBL/GenBank/DDBJ whole genome shotgun (WGS) entry which is preliminary data.</text>
</comment>
<evidence type="ECO:0000256" key="3">
    <source>
        <dbReference type="ARBA" id="ARBA00022771"/>
    </source>
</evidence>
<dbReference type="EMBL" id="JAVRBK010000001">
    <property type="protein sequence ID" value="KAK5649853.1"/>
    <property type="molecule type" value="Genomic_DNA"/>
</dbReference>
<proteinExistence type="predicted"/>
<evidence type="ECO:0000256" key="2">
    <source>
        <dbReference type="ARBA" id="ARBA00022723"/>
    </source>
</evidence>
<evidence type="ECO:0000256" key="5">
    <source>
        <dbReference type="ARBA" id="ARBA00023242"/>
    </source>
</evidence>
<protein>
    <recommendedName>
        <fullName evidence="9">DUF659 domain-containing protein</fullName>
    </recommendedName>
</protein>
<keyword evidence="2" id="KW-0479">Metal-binding</keyword>